<dbReference type="InterPro" id="IPR050125">
    <property type="entry name" value="GPCR_opsins"/>
</dbReference>
<dbReference type="InterPro" id="IPR000276">
    <property type="entry name" value="GPCR_Rhodpsn"/>
</dbReference>
<evidence type="ECO:0000256" key="3">
    <source>
        <dbReference type="ARBA" id="ARBA00022606"/>
    </source>
</evidence>
<feature type="transmembrane region" description="Helical" evidence="12">
    <location>
        <begin position="115"/>
        <end position="135"/>
    </location>
</feature>
<dbReference type="PROSITE" id="PS50262">
    <property type="entry name" value="G_PROTEIN_RECEP_F1_2"/>
    <property type="match status" value="1"/>
</dbReference>
<feature type="transmembrane region" description="Helical" evidence="12">
    <location>
        <begin position="80"/>
        <end position="103"/>
    </location>
</feature>
<evidence type="ECO:0000256" key="7">
    <source>
        <dbReference type="ARBA" id="ARBA00022991"/>
    </source>
</evidence>
<dbReference type="PROSITE" id="PS00238">
    <property type="entry name" value="OPSIN"/>
    <property type="match status" value="1"/>
</dbReference>
<dbReference type="PANTHER" id="PTHR24240">
    <property type="entry name" value="OPSIN"/>
    <property type="match status" value="1"/>
</dbReference>
<evidence type="ECO:0000256" key="11">
    <source>
        <dbReference type="ARBA" id="ARBA00023224"/>
    </source>
</evidence>
<protein>
    <submittedName>
        <fullName evidence="15">Opsin-3 isoform X2</fullName>
    </submittedName>
</protein>
<reference evidence="15" key="1">
    <citation type="submission" date="2025-08" db="UniProtKB">
        <authorList>
            <consortium name="RefSeq"/>
        </authorList>
    </citation>
    <scope>IDENTIFICATION</scope>
</reference>
<keyword evidence="10" id="KW-0675">Receptor</keyword>
<dbReference type="Proteomes" id="UP000694923">
    <property type="component" value="Unplaced"/>
</dbReference>
<evidence type="ECO:0000313" key="15">
    <source>
        <dbReference type="RefSeq" id="XP_008573480.1"/>
    </source>
</evidence>
<feature type="domain" description="G-protein coupled receptors family 1 profile" evidence="13">
    <location>
        <begin position="1"/>
        <end position="132"/>
    </location>
</feature>
<evidence type="ECO:0000256" key="4">
    <source>
        <dbReference type="ARBA" id="ARBA00022692"/>
    </source>
</evidence>
<evidence type="ECO:0000259" key="13">
    <source>
        <dbReference type="PROSITE" id="PS50262"/>
    </source>
</evidence>
<evidence type="ECO:0000313" key="14">
    <source>
        <dbReference type="Proteomes" id="UP000694923"/>
    </source>
</evidence>
<evidence type="ECO:0000256" key="8">
    <source>
        <dbReference type="ARBA" id="ARBA00023040"/>
    </source>
</evidence>
<organism evidence="14 15">
    <name type="scientific">Galeopterus variegatus</name>
    <name type="common">Malayan flying lemur</name>
    <name type="synonym">Cynocephalus variegatus</name>
    <dbReference type="NCBI Taxonomy" id="482537"/>
    <lineage>
        <taxon>Eukaryota</taxon>
        <taxon>Metazoa</taxon>
        <taxon>Chordata</taxon>
        <taxon>Craniata</taxon>
        <taxon>Vertebrata</taxon>
        <taxon>Euteleostomi</taxon>
        <taxon>Mammalia</taxon>
        <taxon>Eutheria</taxon>
        <taxon>Euarchontoglires</taxon>
        <taxon>Dermoptera</taxon>
        <taxon>Cynocephalidae</taxon>
        <taxon>Galeopterus</taxon>
    </lineage>
</organism>
<keyword evidence="3" id="KW-0716">Sensory transduction</keyword>
<keyword evidence="14" id="KW-1185">Reference proteome</keyword>
<dbReference type="InterPro" id="IPR017452">
    <property type="entry name" value="GPCR_Rhodpsn_7TM"/>
</dbReference>
<dbReference type="PRINTS" id="PR00237">
    <property type="entry name" value="GPCRRHODOPSN"/>
</dbReference>
<evidence type="ECO:0000256" key="6">
    <source>
        <dbReference type="ARBA" id="ARBA00022989"/>
    </source>
</evidence>
<dbReference type="Gene3D" id="1.20.1070.10">
    <property type="entry name" value="Rhodopsin 7-helix transmembrane proteins"/>
    <property type="match status" value="1"/>
</dbReference>
<comment type="subcellular location">
    <subcellularLocation>
        <location evidence="1">Membrane</location>
        <topology evidence="1">Multi-pass membrane protein</topology>
    </subcellularLocation>
</comment>
<dbReference type="GeneID" id="103592500"/>
<keyword evidence="5" id="KW-0681">Retinal protein</keyword>
<keyword evidence="9 12" id="KW-0472">Membrane</keyword>
<evidence type="ECO:0000256" key="5">
    <source>
        <dbReference type="ARBA" id="ARBA00022925"/>
    </source>
</evidence>
<evidence type="ECO:0000256" key="1">
    <source>
        <dbReference type="ARBA" id="ARBA00004141"/>
    </source>
</evidence>
<keyword evidence="11" id="KW-0807">Transducer</keyword>
<keyword evidence="2" id="KW-0600">Photoreceptor protein</keyword>
<accession>A0ABM0QYN9</accession>
<evidence type="ECO:0000256" key="2">
    <source>
        <dbReference type="ARBA" id="ARBA00022543"/>
    </source>
</evidence>
<proteinExistence type="predicted"/>
<keyword evidence="4 12" id="KW-0812">Transmembrane</keyword>
<gene>
    <name evidence="15" type="primary">OPN3</name>
</gene>
<dbReference type="SUPFAM" id="SSF81321">
    <property type="entry name" value="Family A G protein-coupled receptor-like"/>
    <property type="match status" value="1"/>
</dbReference>
<evidence type="ECO:0000256" key="12">
    <source>
        <dbReference type="SAM" id="Phobius"/>
    </source>
</evidence>
<keyword evidence="8" id="KW-0297">G-protein coupled receptor</keyword>
<dbReference type="InterPro" id="IPR027430">
    <property type="entry name" value="Retinal_BS"/>
</dbReference>
<evidence type="ECO:0000256" key="10">
    <source>
        <dbReference type="ARBA" id="ARBA00023170"/>
    </source>
</evidence>
<keyword evidence="6 12" id="KW-1133">Transmembrane helix</keyword>
<dbReference type="RefSeq" id="XP_008573480.1">
    <property type="nucleotide sequence ID" value="XM_008575258.1"/>
</dbReference>
<keyword evidence="7" id="KW-0157">Chromophore</keyword>
<name>A0ABM0QYN9_GALVR</name>
<evidence type="ECO:0000256" key="9">
    <source>
        <dbReference type="ARBA" id="ARBA00023136"/>
    </source>
</evidence>
<dbReference type="Pfam" id="PF00001">
    <property type="entry name" value="7tm_1"/>
    <property type="match status" value="1"/>
</dbReference>
<sequence length="226" mass="25682">MVSFKGVSSFLGLPQPSSLALISRSTLALGALTYCWDFSFQRKLDDLKSLVAIQLRCVEDLQTTQVIKILRYEKKVAKMCFFMIFTFLVCWTPYIVICFLVVNGSGHLVTPTMSIVSYFFAKSSTVYNPVIYIFMIRKFRRSLLQLLCFRLLRCQRPAKDLPAEGSEMQIRPIVMSQKDGDRPKKKVTFNSSSIIFIITSDESLSVEDSNKTNGSKVDVIQVRPLS</sequence>